<proteinExistence type="predicted"/>
<organism evidence="1 2">
    <name type="scientific">Candidatus Roizmanbacteria bacterium CG03_land_8_20_14_0_80_39_12</name>
    <dbReference type="NCBI Taxonomy" id="1974847"/>
    <lineage>
        <taxon>Bacteria</taxon>
        <taxon>Candidatus Roizmaniibacteriota</taxon>
    </lineage>
</organism>
<protein>
    <recommendedName>
        <fullName evidence="3">HAD family phosphatase</fullName>
    </recommendedName>
</protein>
<evidence type="ECO:0000313" key="2">
    <source>
        <dbReference type="Proteomes" id="UP000230119"/>
    </source>
</evidence>
<dbReference type="Pfam" id="PF00702">
    <property type="entry name" value="Hydrolase"/>
    <property type="match status" value="1"/>
</dbReference>
<dbReference type="CDD" id="cd02603">
    <property type="entry name" value="HAD_sEH-N_like"/>
    <property type="match status" value="1"/>
</dbReference>
<dbReference type="PRINTS" id="PR00413">
    <property type="entry name" value="HADHALOGNASE"/>
</dbReference>
<dbReference type="SUPFAM" id="SSF56784">
    <property type="entry name" value="HAD-like"/>
    <property type="match status" value="1"/>
</dbReference>
<dbReference type="PANTHER" id="PTHR43611">
    <property type="entry name" value="ALPHA-D-GLUCOSE 1-PHOSPHATE PHOSPHATASE"/>
    <property type="match status" value="1"/>
</dbReference>
<dbReference type="PANTHER" id="PTHR43611:SF3">
    <property type="entry name" value="FLAVIN MONONUCLEOTIDE HYDROLASE 1, CHLOROPLATIC"/>
    <property type="match status" value="1"/>
</dbReference>
<dbReference type="NCBIfam" id="TIGR01509">
    <property type="entry name" value="HAD-SF-IA-v3"/>
    <property type="match status" value="1"/>
</dbReference>
<accession>A0A2M7BTU2</accession>
<evidence type="ECO:0008006" key="3">
    <source>
        <dbReference type="Google" id="ProtNLM"/>
    </source>
</evidence>
<dbReference type="InterPro" id="IPR006439">
    <property type="entry name" value="HAD-SF_hydro_IA"/>
</dbReference>
<dbReference type="Gene3D" id="1.10.150.240">
    <property type="entry name" value="Putative phosphatase, domain 2"/>
    <property type="match status" value="1"/>
</dbReference>
<evidence type="ECO:0000313" key="1">
    <source>
        <dbReference type="EMBL" id="PIV08904.1"/>
    </source>
</evidence>
<comment type="caution">
    <text evidence="1">The sequence shown here is derived from an EMBL/GenBank/DDBJ whole genome shotgun (WGS) entry which is preliminary data.</text>
</comment>
<dbReference type="EMBL" id="PEVA01000011">
    <property type="protein sequence ID" value="PIV08904.1"/>
    <property type="molecule type" value="Genomic_DNA"/>
</dbReference>
<name>A0A2M7BTU2_9BACT</name>
<gene>
    <name evidence="1" type="ORF">COS52_00280</name>
</gene>
<dbReference type="InterPro" id="IPR023214">
    <property type="entry name" value="HAD_sf"/>
</dbReference>
<dbReference type="InterPro" id="IPR023198">
    <property type="entry name" value="PGP-like_dom2"/>
</dbReference>
<reference evidence="2" key="1">
    <citation type="submission" date="2017-09" db="EMBL/GenBank/DDBJ databases">
        <title>Depth-based differentiation of microbial function through sediment-hosted aquifers and enrichment of novel symbionts in the deep terrestrial subsurface.</title>
        <authorList>
            <person name="Probst A.J."/>
            <person name="Ladd B."/>
            <person name="Jarett J.K."/>
            <person name="Geller-Mcgrath D.E."/>
            <person name="Sieber C.M.K."/>
            <person name="Emerson J.B."/>
            <person name="Anantharaman K."/>
            <person name="Thomas B.C."/>
            <person name="Malmstrom R."/>
            <person name="Stieglmeier M."/>
            <person name="Klingl A."/>
            <person name="Woyke T."/>
            <person name="Ryan C.M."/>
            <person name="Banfield J.F."/>
        </authorList>
    </citation>
    <scope>NUCLEOTIDE SEQUENCE [LARGE SCALE GENOMIC DNA]</scope>
</reference>
<dbReference type="InterPro" id="IPR036412">
    <property type="entry name" value="HAD-like_sf"/>
</dbReference>
<dbReference type="SFLD" id="SFLDG01129">
    <property type="entry name" value="C1.5:_HAD__Beta-PGM__Phosphata"/>
    <property type="match status" value="1"/>
</dbReference>
<dbReference type="Gene3D" id="3.40.50.1000">
    <property type="entry name" value="HAD superfamily/HAD-like"/>
    <property type="match status" value="1"/>
</dbReference>
<dbReference type="AlphaFoldDB" id="A0A2M7BTU2"/>
<dbReference type="Proteomes" id="UP000230119">
    <property type="component" value="Unassembled WGS sequence"/>
</dbReference>
<sequence>MSCQSLPIRKAKVDSSPALCMASHIYMIKNIIFDLGNVLLDQKTITADVYFATVLKIPKIDSELFYKKYKSDAITGNISFNSLTKLYKDNFKSALSIKQIIEEYKQLYINDVREINDNLLDLVSQLGKRYSIYIMTNTLEPHFEHWKTLGFDTYFKRIFRSDTDHFIKPEKQAYEFVAQEIGANPGECVFIDDLKENVQGAVQTGMKGVIFTDFMTLVTDLARMGVMAGP</sequence>
<dbReference type="SFLD" id="SFLDS00003">
    <property type="entry name" value="Haloacid_Dehalogenase"/>
    <property type="match status" value="1"/>
</dbReference>